<feature type="domain" description="Ion transport" evidence="16">
    <location>
        <begin position="79"/>
        <end position="197"/>
    </location>
</feature>
<evidence type="ECO:0000256" key="13">
    <source>
        <dbReference type="SAM" id="Coils"/>
    </source>
</evidence>
<comment type="subcellular location">
    <subcellularLocation>
        <location evidence="1">Cell membrane</location>
        <topology evidence="1">Multi-pass membrane protein</topology>
    </subcellularLocation>
</comment>
<evidence type="ECO:0000256" key="2">
    <source>
        <dbReference type="ARBA" id="ARBA00015897"/>
    </source>
</evidence>
<evidence type="ECO:0000256" key="4">
    <source>
        <dbReference type="ARBA" id="ARBA00022475"/>
    </source>
</evidence>
<evidence type="ECO:0000256" key="8">
    <source>
        <dbReference type="ARBA" id="ARBA00023054"/>
    </source>
</evidence>
<dbReference type="GO" id="GO:0034702">
    <property type="term" value="C:monoatomic ion channel complex"/>
    <property type="evidence" value="ECO:0007669"/>
    <property type="project" value="UniProtKB-KW"/>
</dbReference>
<evidence type="ECO:0000256" key="11">
    <source>
        <dbReference type="ARBA" id="ARBA00023303"/>
    </source>
</evidence>
<dbReference type="GO" id="GO:0005886">
    <property type="term" value="C:plasma membrane"/>
    <property type="evidence" value="ECO:0007669"/>
    <property type="project" value="UniProtKB-SubCell"/>
</dbReference>
<dbReference type="Pfam" id="PF00520">
    <property type="entry name" value="Ion_trans"/>
    <property type="match status" value="1"/>
</dbReference>
<keyword evidence="6" id="KW-0851">Voltage-gated channel</keyword>
<evidence type="ECO:0000256" key="12">
    <source>
        <dbReference type="ARBA" id="ARBA00031989"/>
    </source>
</evidence>
<dbReference type="SUPFAM" id="SSF81324">
    <property type="entry name" value="Voltage-gated potassium channels"/>
    <property type="match status" value="1"/>
</dbReference>
<dbReference type="PANTHER" id="PTHR46480">
    <property type="entry name" value="F20B24.22"/>
    <property type="match status" value="1"/>
</dbReference>
<evidence type="ECO:0000256" key="14">
    <source>
        <dbReference type="SAM" id="MobiDB-lite"/>
    </source>
</evidence>
<evidence type="ECO:0000256" key="9">
    <source>
        <dbReference type="ARBA" id="ARBA00023065"/>
    </source>
</evidence>
<proteinExistence type="predicted"/>
<accession>A0A507EDC5</accession>
<keyword evidence="7 15" id="KW-1133">Transmembrane helix</keyword>
<dbReference type="InterPro" id="IPR027359">
    <property type="entry name" value="Volt_channel_dom_sf"/>
</dbReference>
<feature type="compositionally biased region" description="Low complexity" evidence="14">
    <location>
        <begin position="1"/>
        <end position="18"/>
    </location>
</feature>
<dbReference type="PANTHER" id="PTHR46480:SF1">
    <property type="entry name" value="VOLTAGE-GATED HYDROGEN CHANNEL 1"/>
    <property type="match status" value="1"/>
</dbReference>
<keyword evidence="3" id="KW-0813">Transport</keyword>
<dbReference type="Proteomes" id="UP000318582">
    <property type="component" value="Unassembled WGS sequence"/>
</dbReference>
<evidence type="ECO:0000256" key="3">
    <source>
        <dbReference type="ARBA" id="ARBA00022448"/>
    </source>
</evidence>
<dbReference type="EMBL" id="QEAQ01000004">
    <property type="protein sequence ID" value="TPX62123.1"/>
    <property type="molecule type" value="Genomic_DNA"/>
</dbReference>
<keyword evidence="18" id="KW-1185">Reference proteome</keyword>
<evidence type="ECO:0000313" key="17">
    <source>
        <dbReference type="EMBL" id="TPX62123.1"/>
    </source>
</evidence>
<keyword evidence="11" id="KW-0407">Ion channel</keyword>
<dbReference type="InterPro" id="IPR031846">
    <property type="entry name" value="Hvcn1"/>
</dbReference>
<name>A0A507EDC5_9FUNG</name>
<evidence type="ECO:0000256" key="5">
    <source>
        <dbReference type="ARBA" id="ARBA00022692"/>
    </source>
</evidence>
<dbReference type="InterPro" id="IPR005821">
    <property type="entry name" value="Ion_trans_dom"/>
</dbReference>
<evidence type="ECO:0000256" key="1">
    <source>
        <dbReference type="ARBA" id="ARBA00004651"/>
    </source>
</evidence>
<keyword evidence="4" id="KW-1003">Cell membrane</keyword>
<feature type="region of interest" description="Disordered" evidence="14">
    <location>
        <begin position="1"/>
        <end position="34"/>
    </location>
</feature>
<sequence>MSELPLAPDPDTASASDAHIVDVPPQSPPADDGSTRVLRLFWRRGKRRHDDGPIQRTRHRQVAAEILDMHRVHIAIIALVLVDLAVVITEIILSFLEQQSNCNKDPTLPNEHSHEEALWIVILNRLSIAILCLFCFEHSLRMFALGLGDYLRNPLHAFDAAVVVGSLVLELVLKGPAQEIVGLLIVLRCWRIVRVIDGVATAIKAEKEAEIHRIKRENQRLKNEISELRKQVADAGQHEL</sequence>
<dbReference type="STRING" id="109895.A0A507EDC5"/>
<reference evidence="17 18" key="1">
    <citation type="journal article" date="2019" name="Sci. Rep.">
        <title>Comparative genomics of chytrid fungi reveal insights into the obligate biotrophic and pathogenic lifestyle of Synchytrium endobioticum.</title>
        <authorList>
            <person name="van de Vossenberg B.T.L.H."/>
            <person name="Warris S."/>
            <person name="Nguyen H.D.T."/>
            <person name="van Gent-Pelzer M.P.E."/>
            <person name="Joly D.L."/>
            <person name="van de Geest H.C."/>
            <person name="Bonants P.J.M."/>
            <person name="Smith D.S."/>
            <person name="Levesque C.A."/>
            <person name="van der Lee T.A.J."/>
        </authorList>
    </citation>
    <scope>NUCLEOTIDE SEQUENCE [LARGE SCALE GENOMIC DNA]</scope>
    <source>
        <strain evidence="17 18">CBS 809.83</strain>
    </source>
</reference>
<dbReference type="GO" id="GO:0030171">
    <property type="term" value="F:voltage-gated proton channel activity"/>
    <property type="evidence" value="ECO:0007669"/>
    <property type="project" value="InterPro"/>
</dbReference>
<feature type="coiled-coil region" evidence="13">
    <location>
        <begin position="204"/>
        <end position="238"/>
    </location>
</feature>
<evidence type="ECO:0000313" key="18">
    <source>
        <dbReference type="Proteomes" id="UP000318582"/>
    </source>
</evidence>
<keyword evidence="9" id="KW-0406">Ion transport</keyword>
<dbReference type="Gene3D" id="1.20.120.350">
    <property type="entry name" value="Voltage-gated potassium channels. Chain C"/>
    <property type="match status" value="1"/>
</dbReference>
<organism evidence="17 18">
    <name type="scientific">Powellomyces hirtus</name>
    <dbReference type="NCBI Taxonomy" id="109895"/>
    <lineage>
        <taxon>Eukaryota</taxon>
        <taxon>Fungi</taxon>
        <taxon>Fungi incertae sedis</taxon>
        <taxon>Chytridiomycota</taxon>
        <taxon>Chytridiomycota incertae sedis</taxon>
        <taxon>Chytridiomycetes</taxon>
        <taxon>Spizellomycetales</taxon>
        <taxon>Powellomycetaceae</taxon>
        <taxon>Powellomyces</taxon>
    </lineage>
</organism>
<keyword evidence="10 15" id="KW-0472">Membrane</keyword>
<evidence type="ECO:0000256" key="7">
    <source>
        <dbReference type="ARBA" id="ARBA00022989"/>
    </source>
</evidence>
<evidence type="ECO:0000259" key="16">
    <source>
        <dbReference type="Pfam" id="PF00520"/>
    </source>
</evidence>
<evidence type="ECO:0000256" key="10">
    <source>
        <dbReference type="ARBA" id="ARBA00023136"/>
    </source>
</evidence>
<evidence type="ECO:0000256" key="6">
    <source>
        <dbReference type="ARBA" id="ARBA00022882"/>
    </source>
</evidence>
<feature type="transmembrane region" description="Helical" evidence="15">
    <location>
        <begin position="74"/>
        <end position="96"/>
    </location>
</feature>
<comment type="caution">
    <text evidence="17">The sequence shown here is derived from an EMBL/GenBank/DDBJ whole genome shotgun (WGS) entry which is preliminary data.</text>
</comment>
<keyword evidence="5 15" id="KW-0812">Transmembrane</keyword>
<evidence type="ECO:0000256" key="15">
    <source>
        <dbReference type="SAM" id="Phobius"/>
    </source>
</evidence>
<keyword evidence="8 13" id="KW-0175">Coiled coil</keyword>
<protein>
    <recommendedName>
        <fullName evidence="2">Voltage-gated hydrogen channel 1</fullName>
    </recommendedName>
    <alternativeName>
        <fullName evidence="12">Hydrogen voltage-gated channel 1</fullName>
    </alternativeName>
</protein>
<gene>
    <name evidence="17" type="ORF">PhCBS80983_g00666</name>
</gene>
<dbReference type="AlphaFoldDB" id="A0A507EDC5"/>